<dbReference type="GO" id="GO:0009378">
    <property type="term" value="F:four-way junction helicase activity"/>
    <property type="evidence" value="ECO:0007669"/>
    <property type="project" value="TreeGrafter"/>
</dbReference>
<comment type="similarity">
    <text evidence="1">Belongs to the helicase family. RecQ subfamily.</text>
</comment>
<organism evidence="11 12">
    <name type="scientific">Mycena albidolilacea</name>
    <dbReference type="NCBI Taxonomy" id="1033008"/>
    <lineage>
        <taxon>Eukaryota</taxon>
        <taxon>Fungi</taxon>
        <taxon>Dikarya</taxon>
        <taxon>Basidiomycota</taxon>
        <taxon>Agaricomycotina</taxon>
        <taxon>Agaricomycetes</taxon>
        <taxon>Agaricomycetidae</taxon>
        <taxon>Agaricales</taxon>
        <taxon>Marasmiineae</taxon>
        <taxon>Mycenaceae</taxon>
        <taxon>Mycena</taxon>
    </lineage>
</organism>
<comment type="catalytic activity">
    <reaction evidence="6">
        <text>Couples ATP hydrolysis with the unwinding of duplex DNA by translocating in the 3'-5' direction.</text>
        <dbReference type="EC" id="5.6.2.4"/>
    </reaction>
</comment>
<dbReference type="Gene3D" id="3.40.50.300">
    <property type="entry name" value="P-loop containing nucleotide triphosphate hydrolases"/>
    <property type="match status" value="2"/>
</dbReference>
<dbReference type="InterPro" id="IPR001650">
    <property type="entry name" value="Helicase_C-like"/>
</dbReference>
<evidence type="ECO:0000256" key="7">
    <source>
        <dbReference type="ARBA" id="ARBA00034808"/>
    </source>
</evidence>
<evidence type="ECO:0000259" key="10">
    <source>
        <dbReference type="PROSITE" id="PS51194"/>
    </source>
</evidence>
<sequence length="793" mass="87642">MEADYIKRNDKSQRLLRESREKARKKSGYDWRATRQDLTRLFEEKYGKPPYDWQIDVAEALLLRLDAVVIAGTGAGKTFPFMMPLLLHPAKFVLVVSPLKVLQEDQAARFEAMGLAAAAVNGDTYGKSMQTSLDSQKLNAILTSPEMCFEQPEFRKWLRSEATGKRILAVIVDEAHCASQWGGDFRPHYALLDKLRMLLPVGTPVLATSATLNAEALKDVCTGLNLDLDESFFLNLGNDRPNITPSVVHMKSSRDYGAVDAQLPDPATIHTPADMPKTMVFTNAIKKTQILCRHIRQLFPNLPRHSIDFLHAHRTAKAKRRIMKQFRKGKIKILVATEAAGMGADIPDVELVIQFGVPPSLPVWIQRYGRAGRCLDIQARAVMLVEKSMFQRKKPRKGGTAPAPAEPELGAHSDSDSSSDESDAEVAAGKSVPKKADAASVDLNDGRVWGKNVDPVLREYISTALCRRDIADKHFNNPPRPPTGPCCDNCIRRATSELDDGSTSGSRPRTPEQPDSISSSAHSTPSKHANANGKRPMGKRGDGPALRRGQHLQDARDALGSWRTRTFLRRYSTSPFTDVGILPDKILTSLASKRIRSLDEMAEKLAVPWMFSQRHGEEVIEVLRCLDHARLEQKAQAAQAKKAAKRKETEAFRVAEQLKKNWRPLPSHHVGACLESVTHSPLLSELHLASHWQHRRSINTNSYTNSGTLSDPTVYCRTVVCLFTPILVAILTVSATILATMPTQSVSQPAKLTSVPAAIFISTRLFIANVHAVIHHSSTVSLSTQSFAIPGLP</sequence>
<evidence type="ECO:0000256" key="2">
    <source>
        <dbReference type="ARBA" id="ARBA00022741"/>
    </source>
</evidence>
<evidence type="ECO:0000313" key="12">
    <source>
        <dbReference type="Proteomes" id="UP001218218"/>
    </source>
</evidence>
<dbReference type="Pfam" id="PF00271">
    <property type="entry name" value="Helicase_C"/>
    <property type="match status" value="1"/>
</dbReference>
<reference evidence="11" key="1">
    <citation type="submission" date="2023-03" db="EMBL/GenBank/DDBJ databases">
        <title>Massive genome expansion in bonnet fungi (Mycena s.s.) driven by repeated elements and novel gene families across ecological guilds.</title>
        <authorList>
            <consortium name="Lawrence Berkeley National Laboratory"/>
            <person name="Harder C.B."/>
            <person name="Miyauchi S."/>
            <person name="Viragh M."/>
            <person name="Kuo A."/>
            <person name="Thoen E."/>
            <person name="Andreopoulos B."/>
            <person name="Lu D."/>
            <person name="Skrede I."/>
            <person name="Drula E."/>
            <person name="Henrissat B."/>
            <person name="Morin E."/>
            <person name="Kohler A."/>
            <person name="Barry K."/>
            <person name="LaButti K."/>
            <person name="Morin E."/>
            <person name="Salamov A."/>
            <person name="Lipzen A."/>
            <person name="Mereny Z."/>
            <person name="Hegedus B."/>
            <person name="Baldrian P."/>
            <person name="Stursova M."/>
            <person name="Weitz H."/>
            <person name="Taylor A."/>
            <person name="Grigoriev I.V."/>
            <person name="Nagy L.G."/>
            <person name="Martin F."/>
            <person name="Kauserud H."/>
        </authorList>
    </citation>
    <scope>NUCLEOTIDE SEQUENCE</scope>
    <source>
        <strain evidence="11">CBHHK002</strain>
    </source>
</reference>
<evidence type="ECO:0000256" key="5">
    <source>
        <dbReference type="ARBA" id="ARBA00023235"/>
    </source>
</evidence>
<keyword evidence="4" id="KW-0238">DNA-binding</keyword>
<dbReference type="Proteomes" id="UP001218218">
    <property type="component" value="Unassembled WGS sequence"/>
</dbReference>
<dbReference type="InterPro" id="IPR014001">
    <property type="entry name" value="Helicase_ATP-bd"/>
</dbReference>
<keyword evidence="11" id="KW-0378">Hydrolase</keyword>
<dbReference type="PROSITE" id="PS51192">
    <property type="entry name" value="HELICASE_ATP_BIND_1"/>
    <property type="match status" value="1"/>
</dbReference>
<feature type="region of interest" description="Disordered" evidence="8">
    <location>
        <begin position="497"/>
        <end position="551"/>
    </location>
</feature>
<dbReference type="AlphaFoldDB" id="A0AAD7AB16"/>
<dbReference type="SMART" id="SM00490">
    <property type="entry name" value="HELICc"/>
    <property type="match status" value="1"/>
</dbReference>
<feature type="domain" description="Helicase C-terminal" evidence="10">
    <location>
        <begin position="262"/>
        <end position="413"/>
    </location>
</feature>
<gene>
    <name evidence="11" type="ORF">DFH08DRAFT_984272</name>
</gene>
<dbReference type="PROSITE" id="PS51194">
    <property type="entry name" value="HELICASE_CTER"/>
    <property type="match status" value="1"/>
</dbReference>
<dbReference type="GO" id="GO:0003677">
    <property type="term" value="F:DNA binding"/>
    <property type="evidence" value="ECO:0007669"/>
    <property type="project" value="UniProtKB-KW"/>
</dbReference>
<dbReference type="InterPro" id="IPR027417">
    <property type="entry name" value="P-loop_NTPase"/>
</dbReference>
<dbReference type="SUPFAM" id="SSF52540">
    <property type="entry name" value="P-loop containing nucleoside triphosphate hydrolases"/>
    <property type="match status" value="1"/>
</dbReference>
<dbReference type="GO" id="GO:0005694">
    <property type="term" value="C:chromosome"/>
    <property type="evidence" value="ECO:0007669"/>
    <property type="project" value="TreeGrafter"/>
</dbReference>
<dbReference type="GO" id="GO:0043138">
    <property type="term" value="F:3'-5' DNA helicase activity"/>
    <property type="evidence" value="ECO:0007669"/>
    <property type="project" value="UniProtKB-EC"/>
</dbReference>
<feature type="compositionally biased region" description="Polar residues" evidence="8">
    <location>
        <begin position="501"/>
        <end position="529"/>
    </location>
</feature>
<dbReference type="GO" id="GO:0005524">
    <property type="term" value="F:ATP binding"/>
    <property type="evidence" value="ECO:0007669"/>
    <property type="project" value="UniProtKB-KW"/>
</dbReference>
<evidence type="ECO:0000256" key="4">
    <source>
        <dbReference type="ARBA" id="ARBA00023125"/>
    </source>
</evidence>
<dbReference type="PANTHER" id="PTHR13710:SF105">
    <property type="entry name" value="ATP-DEPENDENT DNA HELICASE Q1"/>
    <property type="match status" value="1"/>
</dbReference>
<evidence type="ECO:0000256" key="1">
    <source>
        <dbReference type="ARBA" id="ARBA00005446"/>
    </source>
</evidence>
<evidence type="ECO:0000256" key="8">
    <source>
        <dbReference type="SAM" id="MobiDB-lite"/>
    </source>
</evidence>
<evidence type="ECO:0000256" key="3">
    <source>
        <dbReference type="ARBA" id="ARBA00022840"/>
    </source>
</evidence>
<keyword evidence="2" id="KW-0547">Nucleotide-binding</keyword>
<keyword evidence="12" id="KW-1185">Reference proteome</keyword>
<dbReference type="Pfam" id="PF00270">
    <property type="entry name" value="DEAD"/>
    <property type="match status" value="1"/>
</dbReference>
<dbReference type="EMBL" id="JARIHO010000010">
    <property type="protein sequence ID" value="KAJ7354056.1"/>
    <property type="molecule type" value="Genomic_DNA"/>
</dbReference>
<dbReference type="GO" id="GO:0000724">
    <property type="term" value="P:double-strand break repair via homologous recombination"/>
    <property type="evidence" value="ECO:0007669"/>
    <property type="project" value="TreeGrafter"/>
</dbReference>
<dbReference type="SMART" id="SM00487">
    <property type="entry name" value="DEXDc"/>
    <property type="match status" value="1"/>
</dbReference>
<proteinExistence type="inferred from homology"/>
<evidence type="ECO:0000259" key="9">
    <source>
        <dbReference type="PROSITE" id="PS51192"/>
    </source>
</evidence>
<dbReference type="GO" id="GO:0005737">
    <property type="term" value="C:cytoplasm"/>
    <property type="evidence" value="ECO:0007669"/>
    <property type="project" value="TreeGrafter"/>
</dbReference>
<protein>
    <recommendedName>
        <fullName evidence="7">DNA 3'-5' helicase</fullName>
        <ecNumber evidence="7">5.6.2.4</ecNumber>
    </recommendedName>
</protein>
<dbReference type="PANTHER" id="PTHR13710">
    <property type="entry name" value="DNA HELICASE RECQ FAMILY MEMBER"/>
    <property type="match status" value="1"/>
</dbReference>
<keyword evidence="3" id="KW-0067">ATP-binding</keyword>
<evidence type="ECO:0000256" key="6">
    <source>
        <dbReference type="ARBA" id="ARBA00034617"/>
    </source>
</evidence>
<dbReference type="InterPro" id="IPR011545">
    <property type="entry name" value="DEAD/DEAH_box_helicase_dom"/>
</dbReference>
<name>A0AAD7AB16_9AGAR</name>
<keyword evidence="5" id="KW-0413">Isomerase</keyword>
<dbReference type="EC" id="5.6.2.4" evidence="7"/>
<accession>A0AAD7AB16</accession>
<dbReference type="GO" id="GO:0016787">
    <property type="term" value="F:hydrolase activity"/>
    <property type="evidence" value="ECO:0007669"/>
    <property type="project" value="UniProtKB-KW"/>
</dbReference>
<feature type="domain" description="Helicase ATP-binding" evidence="9">
    <location>
        <begin position="58"/>
        <end position="230"/>
    </location>
</feature>
<feature type="region of interest" description="Disordered" evidence="8">
    <location>
        <begin position="391"/>
        <end position="438"/>
    </location>
</feature>
<evidence type="ECO:0000313" key="11">
    <source>
        <dbReference type="EMBL" id="KAJ7354056.1"/>
    </source>
</evidence>
<comment type="caution">
    <text evidence="11">The sequence shown here is derived from an EMBL/GenBank/DDBJ whole genome shotgun (WGS) entry which is preliminary data.</text>
</comment>